<name>A0ABD2C160_VESSQ</name>
<proteinExistence type="predicted"/>
<dbReference type="EMBL" id="JAUDFV010000025">
    <property type="protein sequence ID" value="KAL2738774.1"/>
    <property type="molecule type" value="Genomic_DNA"/>
</dbReference>
<organism evidence="2 3">
    <name type="scientific">Vespula squamosa</name>
    <name type="common">Southern yellow jacket</name>
    <name type="synonym">Wasp</name>
    <dbReference type="NCBI Taxonomy" id="30214"/>
    <lineage>
        <taxon>Eukaryota</taxon>
        <taxon>Metazoa</taxon>
        <taxon>Ecdysozoa</taxon>
        <taxon>Arthropoda</taxon>
        <taxon>Hexapoda</taxon>
        <taxon>Insecta</taxon>
        <taxon>Pterygota</taxon>
        <taxon>Neoptera</taxon>
        <taxon>Endopterygota</taxon>
        <taxon>Hymenoptera</taxon>
        <taxon>Apocrita</taxon>
        <taxon>Aculeata</taxon>
        <taxon>Vespoidea</taxon>
        <taxon>Vespidae</taxon>
        <taxon>Vespinae</taxon>
        <taxon>Vespula</taxon>
    </lineage>
</organism>
<gene>
    <name evidence="2" type="ORF">V1478_001340</name>
</gene>
<evidence type="ECO:0000313" key="3">
    <source>
        <dbReference type="Proteomes" id="UP001607302"/>
    </source>
</evidence>
<sequence>MKATIVTTAAAAAADEFISQCARVIRVQTQQRYFLSAFLSLLVRNIYATRAKLARSLARSWVNTLECAAVRLSMQIKAITLSREVGAGWSKELKRARSTEAEARLSRRKRPFRRKGETEQDGNGSVDRWK</sequence>
<feature type="region of interest" description="Disordered" evidence="1">
    <location>
        <begin position="92"/>
        <end position="130"/>
    </location>
</feature>
<reference evidence="2 3" key="1">
    <citation type="journal article" date="2024" name="Ann. Entomol. Soc. Am.">
        <title>Genomic analyses of the southern and eastern yellowjacket wasps (Hymenoptera: Vespidae) reveal evolutionary signatures of social life.</title>
        <authorList>
            <person name="Catto M.A."/>
            <person name="Caine P.B."/>
            <person name="Orr S.E."/>
            <person name="Hunt B.G."/>
            <person name="Goodisman M.A.D."/>
        </authorList>
    </citation>
    <scope>NUCLEOTIDE SEQUENCE [LARGE SCALE GENOMIC DNA]</scope>
    <source>
        <strain evidence="2">233</strain>
        <tissue evidence="2">Head and thorax</tissue>
    </source>
</reference>
<protein>
    <submittedName>
        <fullName evidence="2">Uncharacterized protein</fullName>
    </submittedName>
</protein>
<dbReference type="Proteomes" id="UP001607302">
    <property type="component" value="Unassembled WGS sequence"/>
</dbReference>
<comment type="caution">
    <text evidence="2">The sequence shown here is derived from an EMBL/GenBank/DDBJ whole genome shotgun (WGS) entry which is preliminary data.</text>
</comment>
<evidence type="ECO:0000313" key="2">
    <source>
        <dbReference type="EMBL" id="KAL2738774.1"/>
    </source>
</evidence>
<accession>A0ABD2C160</accession>
<evidence type="ECO:0000256" key="1">
    <source>
        <dbReference type="SAM" id="MobiDB-lite"/>
    </source>
</evidence>
<keyword evidence="3" id="KW-1185">Reference proteome</keyword>
<feature type="compositionally biased region" description="Basic and acidic residues" evidence="1">
    <location>
        <begin position="92"/>
        <end position="105"/>
    </location>
</feature>
<dbReference type="AlphaFoldDB" id="A0ABD2C160"/>